<feature type="compositionally biased region" description="Polar residues" evidence="1">
    <location>
        <begin position="17"/>
        <end position="28"/>
    </location>
</feature>
<name>A0A8H4TFZ6_9HYPO</name>
<proteinExistence type="predicted"/>
<dbReference type="InterPro" id="IPR029063">
    <property type="entry name" value="SAM-dependent_MTases_sf"/>
</dbReference>
<accession>A0A8H4TFZ6</accession>
<dbReference type="OrthoDB" id="2013972at2759"/>
<sequence length="226" mass="25110">MSSPSSQTLREDPGSDATGSKDSPSDNEFSFDGYLDHTSNIEIDSGPGTTITLATMGCWWDMLSRVIKPAFERLKPGGWLENQELMGLLECDDDTMTDDNAFKVWCDELVDASQMADRPITFAASLKQCLIEAAFVGVTEKVYNIPINGRPKDPRLKKFGELWHANVADGLQAFSYGMFGRVKGWSREQIEVNLVDVRKGLSDQSMHGNEKVYVVTVVYGRKPENA</sequence>
<organism evidence="2 3">
    <name type="scientific">Fusarium sarcochroum</name>
    <dbReference type="NCBI Taxonomy" id="1208366"/>
    <lineage>
        <taxon>Eukaryota</taxon>
        <taxon>Fungi</taxon>
        <taxon>Dikarya</taxon>
        <taxon>Ascomycota</taxon>
        <taxon>Pezizomycotina</taxon>
        <taxon>Sordariomycetes</taxon>
        <taxon>Hypocreomycetidae</taxon>
        <taxon>Hypocreales</taxon>
        <taxon>Nectriaceae</taxon>
        <taxon>Fusarium</taxon>
        <taxon>Fusarium lateritium species complex</taxon>
    </lineage>
</organism>
<comment type="caution">
    <text evidence="2">The sequence shown here is derived from an EMBL/GenBank/DDBJ whole genome shotgun (WGS) entry which is preliminary data.</text>
</comment>
<protein>
    <recommendedName>
        <fullName evidence="4">Methyltransferase</fullName>
    </recommendedName>
</protein>
<keyword evidence="3" id="KW-1185">Reference proteome</keyword>
<feature type="region of interest" description="Disordered" evidence="1">
    <location>
        <begin position="1"/>
        <end position="29"/>
    </location>
</feature>
<reference evidence="2" key="1">
    <citation type="journal article" date="2020" name="BMC Genomics">
        <title>Correction to: Identification and distribution of gene clusters required for synthesis of sphingolipid metabolism inhibitors in diverse species of the filamentous fungus Fusarium.</title>
        <authorList>
            <person name="Kim H.S."/>
            <person name="Lohmar J.M."/>
            <person name="Busman M."/>
            <person name="Brown D.W."/>
            <person name="Naumann T.A."/>
            <person name="Divon H.H."/>
            <person name="Lysoe E."/>
            <person name="Uhlig S."/>
            <person name="Proctor R.H."/>
        </authorList>
    </citation>
    <scope>NUCLEOTIDE SEQUENCE</scope>
    <source>
        <strain evidence="2">NRRL 20472</strain>
    </source>
</reference>
<gene>
    <name evidence="2" type="ORF">FSARC_11351</name>
</gene>
<dbReference type="EMBL" id="JABEXW010000732">
    <property type="protein sequence ID" value="KAF4957255.1"/>
    <property type="molecule type" value="Genomic_DNA"/>
</dbReference>
<evidence type="ECO:0008006" key="4">
    <source>
        <dbReference type="Google" id="ProtNLM"/>
    </source>
</evidence>
<dbReference type="AlphaFoldDB" id="A0A8H4TFZ6"/>
<evidence type="ECO:0000313" key="3">
    <source>
        <dbReference type="Proteomes" id="UP000622797"/>
    </source>
</evidence>
<evidence type="ECO:0000256" key="1">
    <source>
        <dbReference type="SAM" id="MobiDB-lite"/>
    </source>
</evidence>
<dbReference type="SUPFAM" id="SSF53335">
    <property type="entry name" value="S-adenosyl-L-methionine-dependent methyltransferases"/>
    <property type="match status" value="1"/>
</dbReference>
<dbReference type="Proteomes" id="UP000622797">
    <property type="component" value="Unassembled WGS sequence"/>
</dbReference>
<reference evidence="2" key="2">
    <citation type="submission" date="2020-05" db="EMBL/GenBank/DDBJ databases">
        <authorList>
            <person name="Kim H.-S."/>
            <person name="Proctor R.H."/>
            <person name="Brown D.W."/>
        </authorList>
    </citation>
    <scope>NUCLEOTIDE SEQUENCE</scope>
    <source>
        <strain evidence="2">NRRL 20472</strain>
    </source>
</reference>
<evidence type="ECO:0000313" key="2">
    <source>
        <dbReference type="EMBL" id="KAF4957255.1"/>
    </source>
</evidence>